<feature type="domain" description="Pre-PUA" evidence="4">
    <location>
        <begin position="53"/>
        <end position="131"/>
    </location>
</feature>
<dbReference type="Gene3D" id="3.10.400.20">
    <property type="match status" value="1"/>
</dbReference>
<reference evidence="8 9" key="1">
    <citation type="journal article" date="2015" name="Genome Biol.">
        <title>Comparative genomics of Steinernema reveals deeply conserved gene regulatory networks.</title>
        <authorList>
            <person name="Dillman A.R."/>
            <person name="Macchietto M."/>
            <person name="Porter C.F."/>
            <person name="Rogers A."/>
            <person name="Williams B."/>
            <person name="Antoshechkin I."/>
            <person name="Lee M.M."/>
            <person name="Goodwin Z."/>
            <person name="Lu X."/>
            <person name="Lewis E.E."/>
            <person name="Goodrich-Blair H."/>
            <person name="Stock S.P."/>
            <person name="Adams B.J."/>
            <person name="Sternberg P.W."/>
            <person name="Mortazavi A."/>
        </authorList>
    </citation>
    <scope>NUCLEOTIDE SEQUENCE [LARGE SCALE GENOMIC DNA]</scope>
    <source>
        <strain evidence="8 9">ALL</strain>
    </source>
</reference>
<evidence type="ECO:0000256" key="2">
    <source>
        <dbReference type="SAM" id="MobiDB-lite"/>
    </source>
</evidence>
<protein>
    <submittedName>
        <fullName evidence="8">Uncharacterized protein</fullName>
    </submittedName>
</protein>
<keyword evidence="3" id="KW-1133">Transmembrane helix</keyword>
<dbReference type="Pfam" id="PF17832">
    <property type="entry name" value="Pre-PUA"/>
    <property type="match status" value="1"/>
</dbReference>
<keyword evidence="3" id="KW-0472">Membrane</keyword>
<dbReference type="GO" id="GO:0003743">
    <property type="term" value="F:translation initiation factor activity"/>
    <property type="evidence" value="ECO:0007669"/>
    <property type="project" value="InterPro"/>
</dbReference>
<dbReference type="STRING" id="34508.A0A4U5M3S6"/>
<dbReference type="OrthoDB" id="199771at2759"/>
<evidence type="ECO:0000259" key="6">
    <source>
        <dbReference type="Pfam" id="PF26291"/>
    </source>
</evidence>
<dbReference type="PANTHER" id="PTHR12217:SF4">
    <property type="entry name" value="EUKARYOTIC TRANSLATION INITIATION FACTOR 2D"/>
    <property type="match status" value="1"/>
</dbReference>
<dbReference type="Pfam" id="PF26291">
    <property type="entry name" value="SWIB_eIF2D"/>
    <property type="match status" value="1"/>
</dbReference>
<sequence length="522" mass="59076">MVPKRKRKSPINFFRVTLQFVLIARGFSCFLAIFLSANPVLTLKFPLQGFEMFKKPFNVRKNTNVRSSDRKKLLARVGEDVAAAIGKTQLAIVAITNFNNVRMNLYVFDRTPLLFEIAGEGTLYPTVYLTWLTSEACPIIYVHERVFEYLENGADLMLPGVLRSGPFQVPPIERDGAVALSMLTEDGKIKGPVAVGRALMSSNDMIANKMQGRGVQILHIFRDALWQFGSKTQAPISDLQIQIEPETPEEAFPALGFDPSPKPAPTTFPEEAQLEETTKKNAELDVQEAPEAEEESQEDLLRRTFIAALIYRLTKSAVFPYDVGQFYSNCLLKTLPEGRRLDIKKTKYKKFSTFLKEVNQGKDGPFVKVTQKGKGNDVISEYMWWHPEIKAFKLTDEKITDDVVDVKTEGPKIHEFYAVTEPVLHLLRSVEAVKKGDLLDAKDIRQMITHYVKTQGRKVSNGVALNEVLKALVPTGSPEQMDWNTLMQHVFNKMTKTFVIRLPDGREIVKRQKIPMITFLVS</sequence>
<dbReference type="CDD" id="cd21156">
    <property type="entry name" value="PUA_eIF2d-like"/>
    <property type="match status" value="1"/>
</dbReference>
<evidence type="ECO:0000259" key="4">
    <source>
        <dbReference type="Pfam" id="PF17832"/>
    </source>
</evidence>
<dbReference type="PANTHER" id="PTHR12217">
    <property type="entry name" value="EUKARYOTIC TRANSLATION INITIATION FACTOR 2D"/>
    <property type="match status" value="1"/>
</dbReference>
<dbReference type="EMBL" id="AZBU02000010">
    <property type="protein sequence ID" value="TKR63426.1"/>
    <property type="molecule type" value="Genomic_DNA"/>
</dbReference>
<evidence type="ECO:0000256" key="1">
    <source>
        <dbReference type="ARBA" id="ARBA00022490"/>
    </source>
</evidence>
<dbReference type="PROSITE" id="PS50890">
    <property type="entry name" value="PUA"/>
    <property type="match status" value="1"/>
</dbReference>
<reference evidence="8 9" key="2">
    <citation type="journal article" date="2019" name="G3 (Bethesda)">
        <title>Hybrid Assembly of the Genome of the Entomopathogenic Nematode Steinernema carpocapsae Identifies the X-Chromosome.</title>
        <authorList>
            <person name="Serra L."/>
            <person name="Macchietto M."/>
            <person name="Macias-Munoz A."/>
            <person name="McGill C.J."/>
            <person name="Rodriguez I.M."/>
            <person name="Rodriguez B."/>
            <person name="Murad R."/>
            <person name="Mortazavi A."/>
        </authorList>
    </citation>
    <scope>NUCLEOTIDE SEQUENCE [LARGE SCALE GENOMIC DNA]</scope>
    <source>
        <strain evidence="8 9">ALL</strain>
    </source>
</reference>
<evidence type="ECO:0000259" key="5">
    <source>
        <dbReference type="Pfam" id="PF25304"/>
    </source>
</evidence>
<dbReference type="InterPro" id="IPR048248">
    <property type="entry name" value="PUA_eIF2d-like"/>
</dbReference>
<dbReference type="SUPFAM" id="SSF88697">
    <property type="entry name" value="PUA domain-like"/>
    <property type="match status" value="1"/>
</dbReference>
<evidence type="ECO:0000313" key="9">
    <source>
        <dbReference type="Proteomes" id="UP000298663"/>
    </source>
</evidence>
<proteinExistence type="predicted"/>
<feature type="domain" description="eIF2D SWIB" evidence="6">
    <location>
        <begin position="417"/>
        <end position="493"/>
    </location>
</feature>
<keyword evidence="3" id="KW-0812">Transmembrane</keyword>
<dbReference type="InterPro" id="IPR004521">
    <property type="entry name" value="Uncharacterised_CHP00451"/>
</dbReference>
<dbReference type="InterPro" id="IPR039757">
    <property type="entry name" value="EIF2D"/>
</dbReference>
<name>A0A4U5M3S6_STECR</name>
<keyword evidence="9" id="KW-1185">Reference proteome</keyword>
<dbReference type="GO" id="GO:0001731">
    <property type="term" value="P:formation of translation preinitiation complex"/>
    <property type="evidence" value="ECO:0007669"/>
    <property type="project" value="InterPro"/>
</dbReference>
<dbReference type="InterPro" id="IPR041366">
    <property type="entry name" value="Pre-PUA"/>
</dbReference>
<dbReference type="InterPro" id="IPR015947">
    <property type="entry name" value="PUA-like_sf"/>
</dbReference>
<feature type="transmembrane region" description="Helical" evidence="3">
    <location>
        <begin position="12"/>
        <end position="35"/>
    </location>
</feature>
<gene>
    <name evidence="8" type="ORF">L596_027261</name>
</gene>
<dbReference type="NCBIfam" id="TIGR00451">
    <property type="entry name" value="unchar_dom_2"/>
    <property type="match status" value="1"/>
</dbReference>
<evidence type="ECO:0000256" key="3">
    <source>
        <dbReference type="SAM" id="Phobius"/>
    </source>
</evidence>
<dbReference type="AlphaFoldDB" id="A0A4U5M3S6"/>
<feature type="region of interest" description="Disordered" evidence="2">
    <location>
        <begin position="251"/>
        <end position="270"/>
    </location>
</feature>
<dbReference type="CDD" id="cd11610">
    <property type="entry name" value="eIF2D_N"/>
    <property type="match status" value="1"/>
</dbReference>
<dbReference type="Pfam" id="PF26292">
    <property type="entry name" value="PUA_elF2D"/>
    <property type="match status" value="1"/>
</dbReference>
<feature type="domain" description="eIF2D winged helix" evidence="5">
    <location>
        <begin position="299"/>
        <end position="379"/>
    </location>
</feature>
<dbReference type="Proteomes" id="UP000298663">
    <property type="component" value="Unassembled WGS sequence"/>
</dbReference>
<evidence type="ECO:0000313" key="8">
    <source>
        <dbReference type="EMBL" id="TKR63426.1"/>
    </source>
</evidence>
<keyword evidence="1" id="KW-0963">Cytoplasm</keyword>
<feature type="domain" description="Eukaryotic translation initiation factor 2D-like PUA RNA-binding" evidence="7">
    <location>
        <begin position="138"/>
        <end position="223"/>
    </location>
</feature>
<organism evidence="8 9">
    <name type="scientific">Steinernema carpocapsae</name>
    <name type="common">Entomopathogenic nematode</name>
    <dbReference type="NCBI Taxonomy" id="34508"/>
    <lineage>
        <taxon>Eukaryota</taxon>
        <taxon>Metazoa</taxon>
        <taxon>Ecdysozoa</taxon>
        <taxon>Nematoda</taxon>
        <taxon>Chromadorea</taxon>
        <taxon>Rhabditida</taxon>
        <taxon>Tylenchina</taxon>
        <taxon>Panagrolaimomorpha</taxon>
        <taxon>Strongyloidoidea</taxon>
        <taxon>Steinernematidae</taxon>
        <taxon>Steinernema</taxon>
    </lineage>
</organism>
<dbReference type="InterPro" id="IPR048247">
    <property type="entry name" value="eIF2D_N"/>
</dbReference>
<dbReference type="InterPro" id="IPR057429">
    <property type="entry name" value="WH_eIF2D"/>
</dbReference>
<accession>A0A4U5M3S6</accession>
<dbReference type="InterPro" id="IPR058886">
    <property type="entry name" value="SWIB_eIF2D"/>
</dbReference>
<dbReference type="GO" id="GO:0003723">
    <property type="term" value="F:RNA binding"/>
    <property type="evidence" value="ECO:0007669"/>
    <property type="project" value="InterPro"/>
</dbReference>
<dbReference type="Pfam" id="PF25304">
    <property type="entry name" value="WHD_eIF2D"/>
    <property type="match status" value="1"/>
</dbReference>
<evidence type="ECO:0000259" key="7">
    <source>
        <dbReference type="Pfam" id="PF26292"/>
    </source>
</evidence>
<comment type="caution">
    <text evidence="8">The sequence shown here is derived from an EMBL/GenBank/DDBJ whole genome shotgun (WGS) entry which is preliminary data.</text>
</comment>